<protein>
    <submittedName>
        <fullName evidence="1">MFS transporter</fullName>
    </submittedName>
</protein>
<accession>A0ACD3STD9</accession>
<reference evidence="1" key="1">
    <citation type="submission" date="2019-05" db="EMBL/GenBank/DDBJ databases">
        <title>Revised genome assembly of Burkholderiaceae (previously Ralstonia) sp. PBA.</title>
        <authorList>
            <person name="Gan H.M."/>
        </authorList>
    </citation>
    <scope>NUCLEOTIDE SEQUENCE</scope>
    <source>
        <strain evidence="1">PBA</strain>
    </source>
</reference>
<dbReference type="Proteomes" id="UP000004277">
    <property type="component" value="Unassembled WGS sequence"/>
</dbReference>
<name>A0ACD3STD9_9BURK</name>
<organism evidence="1 2">
    <name type="scientific">Imbroritus primus</name>
    <dbReference type="NCBI Taxonomy" id="3058603"/>
    <lineage>
        <taxon>Bacteria</taxon>
        <taxon>Pseudomonadati</taxon>
        <taxon>Pseudomonadota</taxon>
        <taxon>Betaproteobacteria</taxon>
        <taxon>Burkholderiales</taxon>
        <taxon>Burkholderiaceae</taxon>
        <taxon>Imbroritus</taxon>
    </lineage>
</organism>
<keyword evidence="2" id="KW-1185">Reference proteome</keyword>
<evidence type="ECO:0000313" key="2">
    <source>
        <dbReference type="Proteomes" id="UP000004277"/>
    </source>
</evidence>
<sequence>MQRRPLSLTTVLICGGLLVTMSMGIRHGFGLFNLPITQAHGWSRETFAFALALQNLVWGFTQPLAGALSDRFGAYRVMLLGAALYVGGLVIMALATTGTAFASGAGVIIGIAQAGTTYSVVYGVIGRTASPDKRVWAMGIAAAAGSFGQFLMIPLEQSLITHLGWQDALLLLAVCAAAMFPLAVALRERDFVPHATAHQQTMWQAVREAFSHRGFQLLSLGYFVCGFQVVFIAVHLAPYLKDSGLTDASVATVALALVGLFNVFGTYTAGALGQCMSKPHLLAFIYFARSVVIAFYLLLPLTPLSTWIFASLMGLLWLSTIPLTNGVIANVFGVQYLSMLSGFVFLMHQFGSFLGAWLGGYLYDRTGGYTTVWLIAIALGVVAALANLPIRETAVRRAPLPVQSPSGQA</sequence>
<comment type="caution">
    <text evidence="1">The sequence shown here is derived from an EMBL/GenBank/DDBJ whole genome shotgun (WGS) entry which is preliminary data.</text>
</comment>
<proteinExistence type="predicted"/>
<evidence type="ECO:0000313" key="1">
    <source>
        <dbReference type="EMBL" id="TMS59610.1"/>
    </source>
</evidence>
<dbReference type="EMBL" id="AKCV02000006">
    <property type="protein sequence ID" value="TMS59610.1"/>
    <property type="molecule type" value="Genomic_DNA"/>
</dbReference>
<gene>
    <name evidence="1" type="ORF">MW7_001750</name>
</gene>